<protein>
    <recommendedName>
        <fullName evidence="1">Spore protein YkvP/CgeB glycosyl transferase-like domain-containing protein</fullName>
    </recommendedName>
</protein>
<dbReference type="Pfam" id="PF13524">
    <property type="entry name" value="Glyco_trans_1_2"/>
    <property type="match status" value="1"/>
</dbReference>
<comment type="caution">
    <text evidence="2">The sequence shown here is derived from an EMBL/GenBank/DDBJ whole genome shotgun (WGS) entry which is preliminary data.</text>
</comment>
<dbReference type="EMBL" id="MHQT01000003">
    <property type="protein sequence ID" value="OHA10148.1"/>
    <property type="molecule type" value="Genomic_DNA"/>
</dbReference>
<dbReference type="STRING" id="1802281.A3A44_01400"/>
<gene>
    <name evidence="2" type="ORF">A3A44_01400</name>
</gene>
<dbReference type="Proteomes" id="UP000178977">
    <property type="component" value="Unassembled WGS sequence"/>
</dbReference>
<dbReference type="AlphaFoldDB" id="A0A1G2LEU5"/>
<evidence type="ECO:0000313" key="3">
    <source>
        <dbReference type="Proteomes" id="UP000178977"/>
    </source>
</evidence>
<sequence>MEIKKMFIVPADALVDASASSGFSSVLRPLRELKRYFNPGATPYDAEILFYGDIPLVLGRENVFQFGEYPSQIHAKRVPLNSPYPSCHGTPRATIVRQDEIADILGKVDALLVSTRAGARRDLVVPLARNRGIPVALLDFLDHHANYGAVDIRKDLTHGFEQGRDYDLYFKKDLPRGYAADRIRPLAPVPVRPESFAFPETGKDVDIFYSGRSRAGCQADRGETVELVKTNFQNSFIVEHEGRGNFMSTHEYWQSLARAKMALSPSGKVWDSLRHCEVGLAAGTALIAPRPYVETVGPKLEDGTNAILYDTEFREGKYHLKNPGELVGKIKHILADDASREAIADAWAKDVREGHTVLARSKYIIETMERAFS</sequence>
<accession>A0A1G2LEU5</accession>
<feature type="domain" description="Spore protein YkvP/CgeB glycosyl transferase-like" evidence="1">
    <location>
        <begin position="243"/>
        <end position="365"/>
    </location>
</feature>
<reference evidence="2 3" key="1">
    <citation type="journal article" date="2016" name="Nat. Commun.">
        <title>Thousands of microbial genomes shed light on interconnected biogeochemical processes in an aquifer system.</title>
        <authorList>
            <person name="Anantharaman K."/>
            <person name="Brown C.T."/>
            <person name="Hug L.A."/>
            <person name="Sharon I."/>
            <person name="Castelle C.J."/>
            <person name="Probst A.J."/>
            <person name="Thomas B.C."/>
            <person name="Singh A."/>
            <person name="Wilkins M.J."/>
            <person name="Karaoz U."/>
            <person name="Brodie E.L."/>
            <person name="Williams K.H."/>
            <person name="Hubbard S.S."/>
            <person name="Banfield J.F."/>
        </authorList>
    </citation>
    <scope>NUCLEOTIDE SEQUENCE [LARGE SCALE GENOMIC DNA]</scope>
</reference>
<dbReference type="InterPro" id="IPR055259">
    <property type="entry name" value="YkvP/CgeB_Glyco_trans-like"/>
</dbReference>
<organism evidence="2 3">
    <name type="scientific">Candidatus Sungbacteria bacterium RIFCSPLOWO2_01_FULL_60_25</name>
    <dbReference type="NCBI Taxonomy" id="1802281"/>
    <lineage>
        <taxon>Bacteria</taxon>
        <taxon>Candidatus Sungiibacteriota</taxon>
    </lineage>
</organism>
<evidence type="ECO:0000259" key="1">
    <source>
        <dbReference type="Pfam" id="PF13524"/>
    </source>
</evidence>
<name>A0A1G2LEU5_9BACT</name>
<evidence type="ECO:0000313" key="2">
    <source>
        <dbReference type="EMBL" id="OHA10148.1"/>
    </source>
</evidence>
<proteinExistence type="predicted"/>